<dbReference type="RefSeq" id="WP_031472148.1">
    <property type="nucleotide sequence ID" value="NZ_FOZC01000006.1"/>
</dbReference>
<evidence type="ECO:0000313" key="5">
    <source>
        <dbReference type="Proteomes" id="UP000214760"/>
    </source>
</evidence>
<dbReference type="PANTHER" id="PTHR34580">
    <property type="match status" value="1"/>
</dbReference>
<dbReference type="InterPro" id="IPR026881">
    <property type="entry name" value="WYL_dom"/>
</dbReference>
<keyword evidence="4" id="KW-0238">DNA-binding</keyword>
<dbReference type="Pfam" id="PF08279">
    <property type="entry name" value="HTH_11"/>
    <property type="match status" value="1"/>
</dbReference>
<dbReference type="GO" id="GO:0003700">
    <property type="term" value="F:DNA-binding transcription factor activity"/>
    <property type="evidence" value="ECO:0007669"/>
    <property type="project" value="InterPro"/>
</dbReference>
<dbReference type="InterPro" id="IPR028349">
    <property type="entry name" value="PafC-like"/>
</dbReference>
<organism evidence="4 5">
    <name type="scientific">[Clostridium] aminophilum</name>
    <dbReference type="NCBI Taxonomy" id="1526"/>
    <lineage>
        <taxon>Bacteria</taxon>
        <taxon>Bacillati</taxon>
        <taxon>Bacillota</taxon>
        <taxon>Clostridia</taxon>
        <taxon>Lachnospirales</taxon>
        <taxon>Lachnospiraceae</taxon>
    </lineage>
</organism>
<proteinExistence type="predicted"/>
<evidence type="ECO:0000259" key="3">
    <source>
        <dbReference type="PROSITE" id="PS51000"/>
    </source>
</evidence>
<dbReference type="PROSITE" id="PS52050">
    <property type="entry name" value="WYL"/>
    <property type="match status" value="1"/>
</dbReference>
<dbReference type="InterPro" id="IPR013196">
    <property type="entry name" value="HTH_11"/>
</dbReference>
<evidence type="ECO:0000256" key="2">
    <source>
        <dbReference type="ARBA" id="ARBA00023163"/>
    </source>
</evidence>
<keyword evidence="2" id="KW-0804">Transcription</keyword>
<dbReference type="PIRSF" id="PIRSF016838">
    <property type="entry name" value="PafC"/>
    <property type="match status" value="1"/>
</dbReference>
<protein>
    <submittedName>
        <fullName evidence="4">Predicted DNA-binding transcriptional regulator YafY, contains an HTH and WYL domains</fullName>
    </submittedName>
</protein>
<dbReference type="SUPFAM" id="SSF46785">
    <property type="entry name" value="Winged helix' DNA-binding domain"/>
    <property type="match status" value="1"/>
</dbReference>
<name>A0A1I6JA77_9FIRM</name>
<sequence>MKIDRLIGILSILLQKEMTTAPELADHFEVSRRTINRDIEALCKAGIPIQTSQGAGGGISIMNGYRMDRTLLTSRDMQMILAGLRSLDSVSGSRYYGQLMEKIQAGSSEFVNGRDSILIDLSSWYRDTLPPKIGLIQDAIELRRRIRFDYYSPRGDTKREIEPYYLIFKWSSWYAYGFCLLREDFRLFKLNRMDSIVHGEVFDRRSEIPLPELSNEKVFPAKGRVKAVFDPSMKWQLVEEYGVGSFEEQPDGTLLFEHEYSDDEGLISWMLSCSDKVTVIEPESVRDKLYQIASEMAKKYERKEK</sequence>
<dbReference type="InterPro" id="IPR036388">
    <property type="entry name" value="WH-like_DNA-bd_sf"/>
</dbReference>
<dbReference type="InterPro" id="IPR051534">
    <property type="entry name" value="CBASS_pafABC_assoc_protein"/>
</dbReference>
<dbReference type="InterPro" id="IPR036390">
    <property type="entry name" value="WH_DNA-bd_sf"/>
</dbReference>
<dbReference type="Pfam" id="PF13280">
    <property type="entry name" value="WYL"/>
    <property type="match status" value="1"/>
</dbReference>
<dbReference type="InterPro" id="IPR001034">
    <property type="entry name" value="DeoR_HTH"/>
</dbReference>
<dbReference type="PROSITE" id="PS51000">
    <property type="entry name" value="HTH_DEOR_2"/>
    <property type="match status" value="1"/>
</dbReference>
<dbReference type="EMBL" id="FOZC01000006">
    <property type="protein sequence ID" value="SFR75828.1"/>
    <property type="molecule type" value="Genomic_DNA"/>
</dbReference>
<dbReference type="Pfam" id="PF25583">
    <property type="entry name" value="WCX"/>
    <property type="match status" value="1"/>
</dbReference>
<dbReference type="PANTHER" id="PTHR34580:SF1">
    <property type="entry name" value="PROTEIN PAFC"/>
    <property type="match status" value="1"/>
</dbReference>
<dbReference type="AlphaFoldDB" id="A0A1I6JA77"/>
<dbReference type="InterPro" id="IPR057727">
    <property type="entry name" value="WCX_dom"/>
</dbReference>
<dbReference type="Gene3D" id="1.10.10.10">
    <property type="entry name" value="Winged helix-like DNA-binding domain superfamily/Winged helix DNA-binding domain"/>
    <property type="match status" value="1"/>
</dbReference>
<evidence type="ECO:0000256" key="1">
    <source>
        <dbReference type="ARBA" id="ARBA00023015"/>
    </source>
</evidence>
<reference evidence="4 5" key="1">
    <citation type="submission" date="2016-10" db="EMBL/GenBank/DDBJ databases">
        <authorList>
            <person name="de Groot N.N."/>
        </authorList>
    </citation>
    <scope>NUCLEOTIDE SEQUENCE [LARGE SCALE GENOMIC DNA]</scope>
    <source>
        <strain evidence="4 5">F</strain>
    </source>
</reference>
<gene>
    <name evidence="4" type="ORF">SAMN02910262_01355</name>
</gene>
<dbReference type="Proteomes" id="UP000214760">
    <property type="component" value="Unassembled WGS sequence"/>
</dbReference>
<keyword evidence="1" id="KW-0805">Transcription regulation</keyword>
<dbReference type="GO" id="GO:0003677">
    <property type="term" value="F:DNA binding"/>
    <property type="evidence" value="ECO:0007669"/>
    <property type="project" value="UniProtKB-KW"/>
</dbReference>
<evidence type="ECO:0000313" key="4">
    <source>
        <dbReference type="EMBL" id="SFR75828.1"/>
    </source>
</evidence>
<feature type="domain" description="HTH deoR-type" evidence="3">
    <location>
        <begin position="2"/>
        <end position="57"/>
    </location>
</feature>
<accession>A0A1I6JA77</accession>